<keyword evidence="3" id="KW-1185">Reference proteome</keyword>
<proteinExistence type="predicted"/>
<dbReference type="Proteomes" id="UP000199448">
    <property type="component" value="Unassembled WGS sequence"/>
</dbReference>
<dbReference type="RefSeq" id="WP_093112779.1">
    <property type="nucleotide sequence ID" value="NZ_FNGG01000002.1"/>
</dbReference>
<accession>A0A1H5LXU0</accession>
<sequence length="158" mass="19152">MNHPLKRHEALKPLSKDHHHGLLLCWKIREGKKKDIAPERIKAYTDFFFNSQLKPHFRFEENEIFSLLGKDHPMVKKAETDHHRLKQLFTEEHNLEKSLSDIEKELEEHIRFEERVLFSEIQQEVSEEKLEDLKNKEEEIKTPDPDSWNDKFWARERS</sequence>
<dbReference type="STRING" id="390640.SAMN04488034_102469"/>
<feature type="region of interest" description="Disordered" evidence="1">
    <location>
        <begin position="127"/>
        <end position="158"/>
    </location>
</feature>
<evidence type="ECO:0000256" key="1">
    <source>
        <dbReference type="SAM" id="MobiDB-lite"/>
    </source>
</evidence>
<organism evidence="2 3">
    <name type="scientific">Salinimicrobium catena</name>
    <dbReference type="NCBI Taxonomy" id="390640"/>
    <lineage>
        <taxon>Bacteria</taxon>
        <taxon>Pseudomonadati</taxon>
        <taxon>Bacteroidota</taxon>
        <taxon>Flavobacteriia</taxon>
        <taxon>Flavobacteriales</taxon>
        <taxon>Flavobacteriaceae</taxon>
        <taxon>Salinimicrobium</taxon>
    </lineage>
</organism>
<dbReference type="Gene3D" id="1.20.120.520">
    <property type="entry name" value="nmb1532 protein domain like"/>
    <property type="match status" value="1"/>
</dbReference>
<dbReference type="EMBL" id="FNUG01000002">
    <property type="protein sequence ID" value="SEE81832.1"/>
    <property type="molecule type" value="Genomic_DNA"/>
</dbReference>
<dbReference type="AlphaFoldDB" id="A0A1H5LXU0"/>
<gene>
    <name evidence="2" type="ORF">SAMN04488034_102469</name>
</gene>
<name>A0A1H5LXU0_9FLAO</name>
<evidence type="ECO:0000313" key="3">
    <source>
        <dbReference type="Proteomes" id="UP000199448"/>
    </source>
</evidence>
<evidence type="ECO:0000313" key="2">
    <source>
        <dbReference type="EMBL" id="SEE81832.1"/>
    </source>
</evidence>
<reference evidence="2 3" key="1">
    <citation type="submission" date="2016-10" db="EMBL/GenBank/DDBJ databases">
        <authorList>
            <person name="de Groot N.N."/>
        </authorList>
    </citation>
    <scope>NUCLEOTIDE SEQUENCE [LARGE SCALE GENOMIC DNA]</scope>
    <source>
        <strain evidence="2 3">DSM 23553</strain>
    </source>
</reference>
<dbReference type="OrthoDB" id="9793254at2"/>
<evidence type="ECO:0008006" key="4">
    <source>
        <dbReference type="Google" id="ProtNLM"/>
    </source>
</evidence>
<protein>
    <recommendedName>
        <fullName evidence="4">Hemerythrin domain-containing protein</fullName>
    </recommendedName>
</protein>